<name>A0A2A8CYD0_9BACT</name>
<keyword evidence="2" id="KW-1185">Reference proteome</keyword>
<dbReference type="Proteomes" id="UP000220102">
    <property type="component" value="Unassembled WGS sequence"/>
</dbReference>
<sequence>MERLAAQFDTGVWINLSDKIPGDTFVTTSMRLSHIRLYDIVLNGSSPMPEQTGIFLEPGAKAGIDFGFVRSYGTFGFTVPMTMFDDTRFSYEPVSLGFGISFDISHPFRE</sequence>
<comment type="caution">
    <text evidence="1">The sequence shown here is derived from an EMBL/GenBank/DDBJ whole genome shotgun (WGS) entry which is preliminary data.</text>
</comment>
<dbReference type="AlphaFoldDB" id="A0A2A8CYD0"/>
<proteinExistence type="predicted"/>
<reference evidence="1 2" key="1">
    <citation type="submission" date="2017-10" db="EMBL/GenBank/DDBJ databases">
        <title>Draft genome of Longibacter Salinarum.</title>
        <authorList>
            <person name="Goh K.M."/>
            <person name="Shamsir M.S."/>
            <person name="Lim S.W."/>
        </authorList>
    </citation>
    <scope>NUCLEOTIDE SEQUENCE [LARGE SCALE GENOMIC DNA]</scope>
    <source>
        <strain evidence="1 2">KCTC 52045</strain>
    </source>
</reference>
<organism evidence="1 2">
    <name type="scientific">Longibacter salinarum</name>
    <dbReference type="NCBI Taxonomy" id="1850348"/>
    <lineage>
        <taxon>Bacteria</taxon>
        <taxon>Pseudomonadati</taxon>
        <taxon>Rhodothermota</taxon>
        <taxon>Rhodothermia</taxon>
        <taxon>Rhodothermales</taxon>
        <taxon>Salisaetaceae</taxon>
        <taxon>Longibacter</taxon>
    </lineage>
</organism>
<dbReference type="EMBL" id="PDEQ01000004">
    <property type="protein sequence ID" value="PEN13587.1"/>
    <property type="molecule type" value="Genomic_DNA"/>
</dbReference>
<evidence type="ECO:0000313" key="1">
    <source>
        <dbReference type="EMBL" id="PEN13587.1"/>
    </source>
</evidence>
<gene>
    <name evidence="1" type="ORF">CRI94_09780</name>
</gene>
<evidence type="ECO:0000313" key="2">
    <source>
        <dbReference type="Proteomes" id="UP000220102"/>
    </source>
</evidence>
<accession>A0A2A8CYD0</accession>
<protein>
    <submittedName>
        <fullName evidence="1">Uncharacterized protein</fullName>
    </submittedName>
</protein>